<keyword evidence="2" id="KW-0378">Hydrolase</keyword>
<keyword evidence="2" id="KW-0547">Nucleotide-binding</keyword>
<accession>A0A226CXA9</accession>
<feature type="region of interest" description="Disordered" evidence="1">
    <location>
        <begin position="26"/>
        <end position="72"/>
    </location>
</feature>
<dbReference type="AlphaFoldDB" id="A0A226CXA9"/>
<protein>
    <submittedName>
        <fullName evidence="2">DNA replication helicase</fullName>
    </submittedName>
</protein>
<keyword evidence="3" id="KW-1185">Reference proteome</keyword>
<name>A0A226CXA9_FOLCA</name>
<dbReference type="Proteomes" id="UP000198287">
    <property type="component" value="Unassembled WGS sequence"/>
</dbReference>
<evidence type="ECO:0000313" key="2">
    <source>
        <dbReference type="EMBL" id="OXA37975.1"/>
    </source>
</evidence>
<proteinExistence type="predicted"/>
<sequence length="115" mass="12333">MFVTIKFVPAIYCYSLLAYSSLLAKTAPPSSPVERRDNNSDDEIGGGGGVDLDMQISSTGGHDLEEDDETTLISPKKRQSLFSFSNVRTTFLAGKLTTGADEISLGGKIKRLSGK</sequence>
<dbReference type="EMBL" id="LNIX01000050">
    <property type="protein sequence ID" value="OXA37975.1"/>
    <property type="molecule type" value="Genomic_DNA"/>
</dbReference>
<organism evidence="2 3">
    <name type="scientific">Folsomia candida</name>
    <name type="common">Springtail</name>
    <dbReference type="NCBI Taxonomy" id="158441"/>
    <lineage>
        <taxon>Eukaryota</taxon>
        <taxon>Metazoa</taxon>
        <taxon>Ecdysozoa</taxon>
        <taxon>Arthropoda</taxon>
        <taxon>Hexapoda</taxon>
        <taxon>Collembola</taxon>
        <taxon>Entomobryomorpha</taxon>
        <taxon>Isotomoidea</taxon>
        <taxon>Isotomidae</taxon>
        <taxon>Proisotominae</taxon>
        <taxon>Folsomia</taxon>
    </lineage>
</organism>
<comment type="caution">
    <text evidence="2">The sequence shown here is derived from an EMBL/GenBank/DDBJ whole genome shotgun (WGS) entry which is preliminary data.</text>
</comment>
<gene>
    <name evidence="2" type="ORF">Fcan01_27268</name>
</gene>
<keyword evidence="2" id="KW-0347">Helicase</keyword>
<keyword evidence="2" id="KW-0067">ATP-binding</keyword>
<dbReference type="GO" id="GO:0004386">
    <property type="term" value="F:helicase activity"/>
    <property type="evidence" value="ECO:0007669"/>
    <property type="project" value="UniProtKB-KW"/>
</dbReference>
<evidence type="ECO:0000313" key="3">
    <source>
        <dbReference type="Proteomes" id="UP000198287"/>
    </source>
</evidence>
<reference evidence="2 3" key="1">
    <citation type="submission" date="2015-12" db="EMBL/GenBank/DDBJ databases">
        <title>The genome of Folsomia candida.</title>
        <authorList>
            <person name="Faddeeva A."/>
            <person name="Derks M.F."/>
            <person name="Anvar Y."/>
            <person name="Smit S."/>
            <person name="Van Straalen N."/>
            <person name="Roelofs D."/>
        </authorList>
    </citation>
    <scope>NUCLEOTIDE SEQUENCE [LARGE SCALE GENOMIC DNA]</scope>
    <source>
        <strain evidence="2 3">VU population</strain>
        <tissue evidence="2">Whole body</tissue>
    </source>
</reference>
<evidence type="ECO:0000256" key="1">
    <source>
        <dbReference type="SAM" id="MobiDB-lite"/>
    </source>
</evidence>